<evidence type="ECO:0000256" key="5">
    <source>
        <dbReference type="ARBA" id="ARBA00022737"/>
    </source>
</evidence>
<dbReference type="SMART" id="SM00369">
    <property type="entry name" value="LRR_TYP"/>
    <property type="match status" value="3"/>
</dbReference>
<feature type="chain" id="PRO_5028163460" evidence="12">
    <location>
        <begin position="20"/>
        <end position="563"/>
    </location>
</feature>
<evidence type="ECO:0000313" key="14">
    <source>
        <dbReference type="Proteomes" id="UP000515163"/>
    </source>
</evidence>
<keyword evidence="14" id="KW-1185">Reference proteome</keyword>
<evidence type="ECO:0000256" key="10">
    <source>
        <dbReference type="ARBA" id="ARBA00023224"/>
    </source>
</evidence>
<dbReference type="FunCoup" id="A0A6P8HE95">
    <property type="interactions" value="314"/>
</dbReference>
<feature type="transmembrane region" description="Helical" evidence="11">
    <location>
        <begin position="368"/>
        <end position="395"/>
    </location>
</feature>
<sequence>MSILLVYLVISSFALVVTEVPPQKCVTQYCQCIDNPDGFVTAKCKIQKPEDLKLYIRTPRNVSSLDLSSNQISRIPNGAFVGFDSLVNLSIANNAIEQISNQSFEGLTSLLKLDLKYNKLKIWHGDFKNQLPFLESVDVTGNVTWLPSHNLLELPSLQIIRGVGWSEACSNCVLVRNNSQQEKEVIENFKKGELLEGRKGDCRAIKHRFSDHLKHFATYGFFSSCFEVNTKCYSTMVETIPIHRCWNMDNYVLNLEFIIGPIALVLNLIVVIITLTTPKLFKNVAMLLVCNIAFSDLCLALYSILITSIRRIPYAQFYSIIDSVCPCLGFLWTISQANTVLTLVFLTIERYLAIIYCMAPDIRMRRTVALRCIFVTWVVAMVTAILPAVGIGVYTGNTYCVPLNPRKDIPYMYEFSIGATSACIILYLITIPLYLHIYRFVKRSSLTGVKRETSVAKRIAIMVFCNIMFFCLPVLIGLLWVSCNFTKGMDPIIKEIITGVVPTICFTLNSMINPLLYAYRNETFMYTLKGWLKDVRDIVRRRARSLSHSTTLPSPHQTSGIEE</sequence>
<dbReference type="Pfam" id="PF13855">
    <property type="entry name" value="LRR_8"/>
    <property type="match status" value="1"/>
</dbReference>
<dbReference type="PRINTS" id="PR00237">
    <property type="entry name" value="GPCRRHODOPSN"/>
</dbReference>
<dbReference type="KEGG" id="aten:116288344"/>
<keyword evidence="2" id="KW-1003">Cell membrane</keyword>
<feature type="transmembrane region" description="Helical" evidence="11">
    <location>
        <begin position="459"/>
        <end position="481"/>
    </location>
</feature>
<dbReference type="SUPFAM" id="SSF52058">
    <property type="entry name" value="L domain-like"/>
    <property type="match status" value="1"/>
</dbReference>
<dbReference type="InterPro" id="IPR017452">
    <property type="entry name" value="GPCR_Rhodpsn_7TM"/>
</dbReference>
<evidence type="ECO:0000256" key="12">
    <source>
        <dbReference type="SAM" id="SignalP"/>
    </source>
</evidence>
<name>A0A6P8HE95_ACTTE</name>
<evidence type="ECO:0000256" key="8">
    <source>
        <dbReference type="ARBA" id="ARBA00023136"/>
    </source>
</evidence>
<dbReference type="SUPFAM" id="SSF81321">
    <property type="entry name" value="Family A G protein-coupled receptor-like"/>
    <property type="match status" value="1"/>
</dbReference>
<dbReference type="RefSeq" id="XP_031550972.1">
    <property type="nucleotide sequence ID" value="XM_031695112.1"/>
</dbReference>
<keyword evidence="3" id="KW-0433">Leucine-rich repeat</keyword>
<dbReference type="InParanoid" id="A0A6P8HE95"/>
<feature type="transmembrane region" description="Helical" evidence="11">
    <location>
        <begin position="285"/>
        <end position="309"/>
    </location>
</feature>
<evidence type="ECO:0000256" key="6">
    <source>
        <dbReference type="ARBA" id="ARBA00022989"/>
    </source>
</evidence>
<keyword evidence="6 11" id="KW-1133">Transmembrane helix</keyword>
<feature type="signal peptide" evidence="12">
    <location>
        <begin position="1"/>
        <end position="19"/>
    </location>
</feature>
<keyword evidence="8 11" id="KW-0472">Membrane</keyword>
<evidence type="ECO:0000256" key="1">
    <source>
        <dbReference type="ARBA" id="ARBA00004651"/>
    </source>
</evidence>
<evidence type="ECO:0000256" key="9">
    <source>
        <dbReference type="ARBA" id="ARBA00023170"/>
    </source>
</evidence>
<dbReference type="InterPro" id="IPR001611">
    <property type="entry name" value="Leu-rich_rpt"/>
</dbReference>
<evidence type="ECO:0000259" key="13">
    <source>
        <dbReference type="PROSITE" id="PS50262"/>
    </source>
</evidence>
<keyword evidence="9" id="KW-0675">Receptor</keyword>
<feature type="transmembrane region" description="Helical" evidence="11">
    <location>
        <begin position="415"/>
        <end position="438"/>
    </location>
</feature>
<dbReference type="PROSITE" id="PS51450">
    <property type="entry name" value="LRR"/>
    <property type="match status" value="1"/>
</dbReference>
<evidence type="ECO:0000256" key="4">
    <source>
        <dbReference type="ARBA" id="ARBA00022692"/>
    </source>
</evidence>
<protein>
    <submittedName>
        <fullName evidence="15">Lutropin-choriogonadotropic hormone receptor-like</fullName>
    </submittedName>
</protein>
<keyword evidence="5" id="KW-0677">Repeat</keyword>
<dbReference type="PANTHER" id="PTHR24372">
    <property type="entry name" value="GLYCOPROTEIN HORMONE RECEPTOR"/>
    <property type="match status" value="1"/>
</dbReference>
<proteinExistence type="predicted"/>
<dbReference type="AlphaFoldDB" id="A0A6P8HE95"/>
<keyword evidence="10" id="KW-0807">Transducer</keyword>
<dbReference type="Pfam" id="PF00001">
    <property type="entry name" value="7tm_1"/>
    <property type="match status" value="1"/>
</dbReference>
<dbReference type="OrthoDB" id="676979at2759"/>
<feature type="transmembrane region" description="Helical" evidence="11">
    <location>
        <begin position="496"/>
        <end position="519"/>
    </location>
</feature>
<dbReference type="Proteomes" id="UP000515163">
    <property type="component" value="Unplaced"/>
</dbReference>
<dbReference type="GO" id="GO:0008528">
    <property type="term" value="F:G protein-coupled peptide receptor activity"/>
    <property type="evidence" value="ECO:0007669"/>
    <property type="project" value="TreeGrafter"/>
</dbReference>
<accession>A0A6P8HE95</accession>
<dbReference type="GO" id="GO:0009755">
    <property type="term" value="P:hormone-mediated signaling pathway"/>
    <property type="evidence" value="ECO:0007669"/>
    <property type="project" value="TreeGrafter"/>
</dbReference>
<keyword evidence="4 11" id="KW-0812">Transmembrane</keyword>
<evidence type="ECO:0000256" key="7">
    <source>
        <dbReference type="ARBA" id="ARBA00023040"/>
    </source>
</evidence>
<feature type="transmembrane region" description="Helical" evidence="11">
    <location>
        <begin position="251"/>
        <end position="273"/>
    </location>
</feature>
<reference evidence="15" key="1">
    <citation type="submission" date="2025-08" db="UniProtKB">
        <authorList>
            <consortium name="RefSeq"/>
        </authorList>
    </citation>
    <scope>IDENTIFICATION</scope>
</reference>
<dbReference type="GO" id="GO:0005886">
    <property type="term" value="C:plasma membrane"/>
    <property type="evidence" value="ECO:0007669"/>
    <property type="project" value="UniProtKB-SubCell"/>
</dbReference>
<dbReference type="GeneID" id="116288344"/>
<dbReference type="Gene3D" id="3.80.10.10">
    <property type="entry name" value="Ribonuclease Inhibitor"/>
    <property type="match status" value="1"/>
</dbReference>
<dbReference type="Gene3D" id="1.20.1070.10">
    <property type="entry name" value="Rhodopsin 7-helix transmembrane proteins"/>
    <property type="match status" value="1"/>
</dbReference>
<dbReference type="PROSITE" id="PS50262">
    <property type="entry name" value="G_PROTEIN_RECEP_F1_2"/>
    <property type="match status" value="1"/>
</dbReference>
<feature type="domain" description="G-protein coupled receptors family 1 profile" evidence="13">
    <location>
        <begin position="266"/>
        <end position="517"/>
    </location>
</feature>
<evidence type="ECO:0000256" key="2">
    <source>
        <dbReference type="ARBA" id="ARBA00022475"/>
    </source>
</evidence>
<keyword evidence="12" id="KW-0732">Signal</keyword>
<dbReference type="InterPro" id="IPR000276">
    <property type="entry name" value="GPCR_Rhodpsn"/>
</dbReference>
<evidence type="ECO:0000256" key="3">
    <source>
        <dbReference type="ARBA" id="ARBA00022614"/>
    </source>
</evidence>
<dbReference type="InterPro" id="IPR032675">
    <property type="entry name" value="LRR_dom_sf"/>
</dbReference>
<evidence type="ECO:0000313" key="15">
    <source>
        <dbReference type="RefSeq" id="XP_031550972.1"/>
    </source>
</evidence>
<dbReference type="GO" id="GO:0007189">
    <property type="term" value="P:adenylate cyclase-activating G protein-coupled receptor signaling pathway"/>
    <property type="evidence" value="ECO:0007669"/>
    <property type="project" value="TreeGrafter"/>
</dbReference>
<evidence type="ECO:0000256" key="11">
    <source>
        <dbReference type="SAM" id="Phobius"/>
    </source>
</evidence>
<keyword evidence="7" id="KW-0297">G-protein coupled receptor</keyword>
<gene>
    <name evidence="15" type="primary">LOC116288344</name>
</gene>
<organism evidence="14 15">
    <name type="scientific">Actinia tenebrosa</name>
    <name type="common">Australian red waratah sea anemone</name>
    <dbReference type="NCBI Taxonomy" id="6105"/>
    <lineage>
        <taxon>Eukaryota</taxon>
        <taxon>Metazoa</taxon>
        <taxon>Cnidaria</taxon>
        <taxon>Anthozoa</taxon>
        <taxon>Hexacorallia</taxon>
        <taxon>Actiniaria</taxon>
        <taxon>Actiniidae</taxon>
        <taxon>Actinia</taxon>
    </lineage>
</organism>
<dbReference type="InterPro" id="IPR003591">
    <property type="entry name" value="Leu-rich_rpt_typical-subtyp"/>
</dbReference>
<dbReference type="PANTHER" id="PTHR24372:SF77">
    <property type="entry name" value="G-PROTEIN COUPLED RECEPTORS FAMILY 1 PROFILE DOMAIN-CONTAINING PROTEIN"/>
    <property type="match status" value="1"/>
</dbReference>
<comment type="subcellular location">
    <subcellularLocation>
        <location evidence="1">Cell membrane</location>
        <topology evidence="1">Multi-pass membrane protein</topology>
    </subcellularLocation>
</comment>